<dbReference type="InterPro" id="IPR003477">
    <property type="entry name" value="PemK-like"/>
</dbReference>
<dbReference type="Proteomes" id="UP000034601">
    <property type="component" value="Unassembled WGS sequence"/>
</dbReference>
<evidence type="ECO:0000313" key="2">
    <source>
        <dbReference type="EMBL" id="KKR83441.1"/>
    </source>
</evidence>
<proteinExistence type="inferred from homology"/>
<dbReference type="EC" id="3.1.-.-" evidence="1"/>
<comment type="caution">
    <text evidence="2">The sequence shown here is derived from an EMBL/GenBank/DDBJ whole genome shotgun (WGS) entry which is preliminary data.</text>
</comment>
<dbReference type="AlphaFoldDB" id="A0A0G0U843"/>
<name>A0A0G0U843_9BACT</name>
<evidence type="ECO:0000256" key="1">
    <source>
        <dbReference type="PIRNR" id="PIRNR033490"/>
    </source>
</evidence>
<dbReference type="PANTHER" id="PTHR33988:SF2">
    <property type="entry name" value="ENDORIBONUCLEASE MAZF"/>
    <property type="match status" value="1"/>
</dbReference>
<accession>A0A0G0U843</accession>
<dbReference type="GO" id="GO:0003677">
    <property type="term" value="F:DNA binding"/>
    <property type="evidence" value="ECO:0007669"/>
    <property type="project" value="InterPro"/>
</dbReference>
<dbReference type="Pfam" id="PF02452">
    <property type="entry name" value="PemK_toxin"/>
    <property type="match status" value="1"/>
</dbReference>
<gene>
    <name evidence="2" type="ORF">UU29_C0005G0022</name>
</gene>
<dbReference type="GO" id="GO:0006402">
    <property type="term" value="P:mRNA catabolic process"/>
    <property type="evidence" value="ECO:0007669"/>
    <property type="project" value="TreeGrafter"/>
</dbReference>
<dbReference type="InterPro" id="IPR011067">
    <property type="entry name" value="Plasmid_toxin/cell-grow_inhib"/>
</dbReference>
<dbReference type="SUPFAM" id="SSF50118">
    <property type="entry name" value="Cell growth inhibitor/plasmid maintenance toxic component"/>
    <property type="match status" value="1"/>
</dbReference>
<dbReference type="GO" id="GO:0016075">
    <property type="term" value="P:rRNA catabolic process"/>
    <property type="evidence" value="ECO:0007669"/>
    <property type="project" value="TreeGrafter"/>
</dbReference>
<keyword evidence="1" id="KW-0540">Nuclease</keyword>
<evidence type="ECO:0000313" key="3">
    <source>
        <dbReference type="Proteomes" id="UP000034601"/>
    </source>
</evidence>
<reference evidence="2 3" key="1">
    <citation type="journal article" date="2015" name="Nature">
        <title>rRNA introns, odd ribosomes, and small enigmatic genomes across a large radiation of phyla.</title>
        <authorList>
            <person name="Brown C.T."/>
            <person name="Hug L.A."/>
            <person name="Thomas B.C."/>
            <person name="Sharon I."/>
            <person name="Castelle C.J."/>
            <person name="Singh A."/>
            <person name="Wilkins M.J."/>
            <person name="Williams K.H."/>
            <person name="Banfield J.F."/>
        </authorList>
    </citation>
    <scope>NUCLEOTIDE SEQUENCE [LARGE SCALE GENOMIC DNA]</scope>
</reference>
<protein>
    <recommendedName>
        <fullName evidence="1">mRNA interferase</fullName>
        <ecNumber evidence="1">3.1.-.-</ecNumber>
    </recommendedName>
</protein>
<dbReference type="GO" id="GO:0004521">
    <property type="term" value="F:RNA endonuclease activity"/>
    <property type="evidence" value="ECO:0007669"/>
    <property type="project" value="TreeGrafter"/>
</dbReference>
<organism evidence="2 3">
    <name type="scientific">Candidatus Daviesbacteria bacterium GW2011_GWA2_40_9</name>
    <dbReference type="NCBI Taxonomy" id="1618424"/>
    <lineage>
        <taxon>Bacteria</taxon>
        <taxon>Candidatus Daviesiibacteriota</taxon>
    </lineage>
</organism>
<dbReference type="EMBL" id="LCAB01000005">
    <property type="protein sequence ID" value="KKR83441.1"/>
    <property type="molecule type" value="Genomic_DNA"/>
</dbReference>
<dbReference type="GO" id="GO:0016787">
    <property type="term" value="F:hydrolase activity"/>
    <property type="evidence" value="ECO:0007669"/>
    <property type="project" value="UniProtKB-KW"/>
</dbReference>
<comment type="similarity">
    <text evidence="1">Belongs to the PemK/MazF family.</text>
</comment>
<keyword evidence="1" id="KW-0378">Hydrolase</keyword>
<comment type="function">
    <text evidence="1">Toxic component of a type II toxin-antitoxin (TA) system.</text>
</comment>
<keyword evidence="1" id="KW-0255">Endonuclease</keyword>
<dbReference type="PANTHER" id="PTHR33988">
    <property type="entry name" value="ENDORIBONUCLEASE MAZF-RELATED"/>
    <property type="match status" value="1"/>
</dbReference>
<sequence length="119" mass="13312">MKKPSASYPKNGEIFIADLNPSFGREIHKKRPVLVISNNVLNQVLPTVIVIPFSSIIPQFIGPDIVKINKQKGLNKQSTIIVNQLRSIDKERLVKKVGKLSKTNSQEVEEAIKIVLDLN</sequence>
<dbReference type="Gene3D" id="2.30.30.110">
    <property type="match status" value="1"/>
</dbReference>
<dbReference type="PIRSF" id="PIRSF033490">
    <property type="entry name" value="MazF"/>
    <property type="match status" value="1"/>
</dbReference>